<sequence>MDLADVLDDLYGSPPAEFTATRDAYARQAKAEGDRDLAARIAGLKKPPVPAWAVNLLVRERGEDVEQLLQLGASMREATASLAGPELRELSVQQHKVLDAMRVQAGRLTQEAGVRLSLDVGEKVVATLRAAMSDPAAADAVRTATLVRTLESTGFDDVDVEGATAGDAAPRSVPATAPRSPAKGATKTATKKATAGKAAPRDELRARREEKAAREAERERAEVERRERELAELRAAVEEAGDALDDARDEASAADADLASAQRRQEDLDRRREDLQARLDAVTEQLQSARDSVRTAERTAHTARERVGHAERELADLRDRLPD</sequence>
<feature type="compositionally biased region" description="Low complexity" evidence="1">
    <location>
        <begin position="253"/>
        <end position="262"/>
    </location>
</feature>
<feature type="compositionally biased region" description="Low complexity" evidence="1">
    <location>
        <begin position="182"/>
        <end position="198"/>
    </location>
</feature>
<evidence type="ECO:0000256" key="1">
    <source>
        <dbReference type="SAM" id="MobiDB-lite"/>
    </source>
</evidence>
<feature type="compositionally biased region" description="Basic and acidic residues" evidence="1">
    <location>
        <begin position="199"/>
        <end position="228"/>
    </location>
</feature>
<dbReference type="Gene3D" id="1.20.120.330">
    <property type="entry name" value="Nucleotidyltransferases domain 2"/>
    <property type="match status" value="1"/>
</dbReference>
<evidence type="ECO:0008006" key="4">
    <source>
        <dbReference type="Google" id="ProtNLM"/>
    </source>
</evidence>
<protein>
    <recommendedName>
        <fullName evidence="4">Transposase</fullName>
    </recommendedName>
</protein>
<name>A0ABV3P0V5_9ACTN</name>
<dbReference type="Proteomes" id="UP001555826">
    <property type="component" value="Unassembled WGS sequence"/>
</dbReference>
<comment type="caution">
    <text evidence="2">The sequence shown here is derived from an EMBL/GenBank/DDBJ whole genome shotgun (WGS) entry which is preliminary data.</text>
</comment>
<reference evidence="2 3" key="1">
    <citation type="submission" date="2024-07" db="EMBL/GenBank/DDBJ databases">
        <authorList>
            <person name="Thanompreechachai J."/>
            <person name="Duangmal K."/>
        </authorList>
    </citation>
    <scope>NUCLEOTIDE SEQUENCE [LARGE SCALE GENOMIC DNA]</scope>
    <source>
        <strain evidence="2 3">KCTC 19886</strain>
    </source>
</reference>
<feature type="region of interest" description="Disordered" evidence="1">
    <location>
        <begin position="161"/>
        <end position="228"/>
    </location>
</feature>
<accession>A0ABV3P0V5</accession>
<organism evidence="2 3">
    <name type="scientific">Kineococcus endophyticus</name>
    <dbReference type="NCBI Taxonomy" id="1181883"/>
    <lineage>
        <taxon>Bacteria</taxon>
        <taxon>Bacillati</taxon>
        <taxon>Actinomycetota</taxon>
        <taxon>Actinomycetes</taxon>
        <taxon>Kineosporiales</taxon>
        <taxon>Kineosporiaceae</taxon>
        <taxon>Kineococcus</taxon>
    </lineage>
</organism>
<evidence type="ECO:0000313" key="3">
    <source>
        <dbReference type="Proteomes" id="UP001555826"/>
    </source>
</evidence>
<feature type="region of interest" description="Disordered" evidence="1">
    <location>
        <begin position="240"/>
        <end position="323"/>
    </location>
</feature>
<proteinExistence type="predicted"/>
<evidence type="ECO:0000313" key="2">
    <source>
        <dbReference type="EMBL" id="MEW9263246.1"/>
    </source>
</evidence>
<dbReference type="SUPFAM" id="SSF57997">
    <property type="entry name" value="Tropomyosin"/>
    <property type="match status" value="1"/>
</dbReference>
<feature type="compositionally biased region" description="Basic and acidic residues" evidence="1">
    <location>
        <begin position="291"/>
        <end position="323"/>
    </location>
</feature>
<feature type="compositionally biased region" description="Basic and acidic residues" evidence="1">
    <location>
        <begin position="263"/>
        <end position="277"/>
    </location>
</feature>
<keyword evidence="3" id="KW-1185">Reference proteome</keyword>
<dbReference type="EMBL" id="JBFNQN010000001">
    <property type="protein sequence ID" value="MEW9263246.1"/>
    <property type="molecule type" value="Genomic_DNA"/>
</dbReference>
<dbReference type="RefSeq" id="WP_367635842.1">
    <property type="nucleotide sequence ID" value="NZ_JBFNQN010000001.1"/>
</dbReference>
<gene>
    <name evidence="2" type="ORF">AB1207_00645</name>
</gene>